<evidence type="ECO:0000313" key="1">
    <source>
        <dbReference type="EMBL" id="TDQ77211.1"/>
    </source>
</evidence>
<protein>
    <submittedName>
        <fullName evidence="1">Uncharacterized protein DUF3822</fullName>
    </submittedName>
</protein>
<dbReference type="Gene3D" id="3.30.420.250">
    <property type="match status" value="1"/>
</dbReference>
<comment type="caution">
    <text evidence="1">The sequence shown here is derived from an EMBL/GenBank/DDBJ whole genome shotgun (WGS) entry which is preliminary data.</text>
</comment>
<organism evidence="1 2">
    <name type="scientific">Sphingobacterium yanglingense</name>
    <dbReference type="NCBI Taxonomy" id="1437280"/>
    <lineage>
        <taxon>Bacteria</taxon>
        <taxon>Pseudomonadati</taxon>
        <taxon>Bacteroidota</taxon>
        <taxon>Sphingobacteriia</taxon>
        <taxon>Sphingobacteriales</taxon>
        <taxon>Sphingobacteriaceae</taxon>
        <taxon>Sphingobacterium</taxon>
    </lineage>
</organism>
<dbReference type="Gene3D" id="3.30.420.260">
    <property type="match status" value="1"/>
</dbReference>
<dbReference type="CDD" id="cd24013">
    <property type="entry name" value="ASKHA_ATPase_BT3980-like"/>
    <property type="match status" value="1"/>
</dbReference>
<reference evidence="1 2" key="1">
    <citation type="submission" date="2019-03" db="EMBL/GenBank/DDBJ databases">
        <title>Genomic Encyclopedia of Archaeal and Bacterial Type Strains, Phase II (KMG-II): from individual species to whole genera.</title>
        <authorList>
            <person name="Goeker M."/>
        </authorList>
    </citation>
    <scope>NUCLEOTIDE SEQUENCE [LARGE SCALE GENOMIC DNA]</scope>
    <source>
        <strain evidence="1 2">DSM 28353</strain>
    </source>
</reference>
<accession>A0A4R6WME4</accession>
<keyword evidence="2" id="KW-1185">Reference proteome</keyword>
<dbReference type="Pfam" id="PF12864">
    <property type="entry name" value="DUF3822"/>
    <property type="match status" value="1"/>
</dbReference>
<dbReference type="EMBL" id="SNYV01000014">
    <property type="protein sequence ID" value="TDQ77211.1"/>
    <property type="molecule type" value="Genomic_DNA"/>
</dbReference>
<dbReference type="Proteomes" id="UP000295292">
    <property type="component" value="Unassembled WGS sequence"/>
</dbReference>
<dbReference type="InterPro" id="IPR024213">
    <property type="entry name" value="DUF3822"/>
</dbReference>
<sequence length="277" mass="32605">MFDWAIYLYLITHMNYTADDFHFHYVATYSLLIQSDFQHDHLVVMDEDKQVLIYMTYDNLNPSAEAIKILSLPFKRVCVNLPHQDLIWVPSEVYHETEKGLYVDYFAESDINRILSKDIEVLGVTALFQYDQLLYSRWKKIFAEADFVPYFEVVINQAQSYVPIQGEVLGVHLYDDQADIFLFVNGEMRLYNTFEIATPDDLSYFVLNVFKNFSIKDKVSKILLSGTSRDSEWFERLNRYAEWVDMIQPKEKWITNNSEVSQRLEELNVLADSVSCV</sequence>
<dbReference type="AlphaFoldDB" id="A0A4R6WME4"/>
<name>A0A4R6WME4_9SPHI</name>
<proteinExistence type="predicted"/>
<gene>
    <name evidence="1" type="ORF">CLV99_2610</name>
</gene>
<evidence type="ECO:0000313" key="2">
    <source>
        <dbReference type="Proteomes" id="UP000295292"/>
    </source>
</evidence>